<gene>
    <name evidence="1" type="ordered locus">MTR_3g462210</name>
</gene>
<evidence type="ECO:0000313" key="3">
    <source>
        <dbReference type="Proteomes" id="UP000002051"/>
    </source>
</evidence>
<reference evidence="1 3" key="1">
    <citation type="journal article" date="2011" name="Nature">
        <title>The Medicago genome provides insight into the evolution of rhizobial symbioses.</title>
        <authorList>
            <person name="Young N.D."/>
            <person name="Debelle F."/>
            <person name="Oldroyd G.E."/>
            <person name="Geurts R."/>
            <person name="Cannon S.B."/>
            <person name="Udvardi M.K."/>
            <person name="Benedito V.A."/>
            <person name="Mayer K.F."/>
            <person name="Gouzy J."/>
            <person name="Schoof H."/>
            <person name="Van de Peer Y."/>
            <person name="Proost S."/>
            <person name="Cook D.R."/>
            <person name="Meyers B.C."/>
            <person name="Spannagl M."/>
            <person name="Cheung F."/>
            <person name="De Mita S."/>
            <person name="Krishnakumar V."/>
            <person name="Gundlach H."/>
            <person name="Zhou S."/>
            <person name="Mudge J."/>
            <person name="Bharti A.K."/>
            <person name="Murray J.D."/>
            <person name="Naoumkina M.A."/>
            <person name="Rosen B."/>
            <person name="Silverstein K.A."/>
            <person name="Tang H."/>
            <person name="Rombauts S."/>
            <person name="Zhao P.X."/>
            <person name="Zhou P."/>
            <person name="Barbe V."/>
            <person name="Bardou P."/>
            <person name="Bechner M."/>
            <person name="Bellec A."/>
            <person name="Berger A."/>
            <person name="Berges H."/>
            <person name="Bidwell S."/>
            <person name="Bisseling T."/>
            <person name="Choisne N."/>
            <person name="Couloux A."/>
            <person name="Denny R."/>
            <person name="Deshpande S."/>
            <person name="Dai X."/>
            <person name="Doyle J.J."/>
            <person name="Dudez A.M."/>
            <person name="Farmer A.D."/>
            <person name="Fouteau S."/>
            <person name="Franken C."/>
            <person name="Gibelin C."/>
            <person name="Gish J."/>
            <person name="Goldstein S."/>
            <person name="Gonzalez A.J."/>
            <person name="Green P.J."/>
            <person name="Hallab A."/>
            <person name="Hartog M."/>
            <person name="Hua A."/>
            <person name="Humphray S.J."/>
            <person name="Jeong D.H."/>
            <person name="Jing Y."/>
            <person name="Jocker A."/>
            <person name="Kenton S.M."/>
            <person name="Kim D.J."/>
            <person name="Klee K."/>
            <person name="Lai H."/>
            <person name="Lang C."/>
            <person name="Lin S."/>
            <person name="Macmil S.L."/>
            <person name="Magdelenat G."/>
            <person name="Matthews L."/>
            <person name="McCorrison J."/>
            <person name="Monaghan E.L."/>
            <person name="Mun J.H."/>
            <person name="Najar F.Z."/>
            <person name="Nicholson C."/>
            <person name="Noirot C."/>
            <person name="O'Bleness M."/>
            <person name="Paule C.R."/>
            <person name="Poulain J."/>
            <person name="Prion F."/>
            <person name="Qin B."/>
            <person name="Qu C."/>
            <person name="Retzel E.F."/>
            <person name="Riddle C."/>
            <person name="Sallet E."/>
            <person name="Samain S."/>
            <person name="Samson N."/>
            <person name="Sanders I."/>
            <person name="Saurat O."/>
            <person name="Scarpelli C."/>
            <person name="Schiex T."/>
            <person name="Segurens B."/>
            <person name="Severin A.J."/>
            <person name="Sherrier D.J."/>
            <person name="Shi R."/>
            <person name="Sims S."/>
            <person name="Singer S.R."/>
            <person name="Sinharoy S."/>
            <person name="Sterck L."/>
            <person name="Viollet A."/>
            <person name="Wang B.B."/>
            <person name="Wang K."/>
            <person name="Wang M."/>
            <person name="Wang X."/>
            <person name="Warfsmann J."/>
            <person name="Weissenbach J."/>
            <person name="White D.D."/>
            <person name="White J.D."/>
            <person name="Wiley G.B."/>
            <person name="Wincker P."/>
            <person name="Xing Y."/>
            <person name="Yang L."/>
            <person name="Yao Z."/>
            <person name="Ying F."/>
            <person name="Zhai J."/>
            <person name="Zhou L."/>
            <person name="Zuber A."/>
            <person name="Denarie J."/>
            <person name="Dixon R.A."/>
            <person name="May G.D."/>
            <person name="Schwartz D.C."/>
            <person name="Rogers J."/>
            <person name="Quetier F."/>
            <person name="Town C.D."/>
            <person name="Roe B.A."/>
        </authorList>
    </citation>
    <scope>NUCLEOTIDE SEQUENCE [LARGE SCALE GENOMIC DNA]</scope>
    <source>
        <strain evidence="1">A17</strain>
        <strain evidence="2 3">cv. Jemalong A17</strain>
    </source>
</reference>
<organism evidence="1 3">
    <name type="scientific">Medicago truncatula</name>
    <name type="common">Barrel medic</name>
    <name type="synonym">Medicago tribuloides</name>
    <dbReference type="NCBI Taxonomy" id="3880"/>
    <lineage>
        <taxon>Eukaryota</taxon>
        <taxon>Viridiplantae</taxon>
        <taxon>Streptophyta</taxon>
        <taxon>Embryophyta</taxon>
        <taxon>Tracheophyta</taxon>
        <taxon>Spermatophyta</taxon>
        <taxon>Magnoliopsida</taxon>
        <taxon>eudicotyledons</taxon>
        <taxon>Gunneridae</taxon>
        <taxon>Pentapetalae</taxon>
        <taxon>rosids</taxon>
        <taxon>fabids</taxon>
        <taxon>Fabales</taxon>
        <taxon>Fabaceae</taxon>
        <taxon>Papilionoideae</taxon>
        <taxon>50 kb inversion clade</taxon>
        <taxon>NPAAA clade</taxon>
        <taxon>Hologalegina</taxon>
        <taxon>IRL clade</taxon>
        <taxon>Trifolieae</taxon>
        <taxon>Medicago</taxon>
    </lineage>
</organism>
<dbReference type="Proteomes" id="UP000002051">
    <property type="component" value="Chromosome 3"/>
</dbReference>
<dbReference type="HOGENOM" id="CLU_2546047_0_0_1"/>
<reference evidence="1 3" key="2">
    <citation type="journal article" date="2014" name="BMC Genomics">
        <title>An improved genome release (version Mt4.0) for the model legume Medicago truncatula.</title>
        <authorList>
            <person name="Tang H."/>
            <person name="Krishnakumar V."/>
            <person name="Bidwell S."/>
            <person name="Rosen B."/>
            <person name="Chan A."/>
            <person name="Zhou S."/>
            <person name="Gentzbittel L."/>
            <person name="Childs K.L."/>
            <person name="Yandell M."/>
            <person name="Gundlach H."/>
            <person name="Mayer K.F."/>
            <person name="Schwartz D.C."/>
            <person name="Town C.D."/>
        </authorList>
    </citation>
    <scope>GENOME REANNOTATION</scope>
    <source>
        <strain evidence="1">A17</strain>
        <strain evidence="2 3">cv. Jemalong A17</strain>
    </source>
</reference>
<evidence type="ECO:0000313" key="1">
    <source>
        <dbReference type="EMBL" id="KEH34148.1"/>
    </source>
</evidence>
<reference evidence="2" key="3">
    <citation type="submission" date="2015-04" db="UniProtKB">
        <authorList>
            <consortium name="EnsemblPlants"/>
        </authorList>
    </citation>
    <scope>IDENTIFICATION</scope>
    <source>
        <strain evidence="2">cv. Jemalong A17</strain>
    </source>
</reference>
<dbReference type="EnsemblPlants" id="KEH34148">
    <property type="protein sequence ID" value="KEH34148"/>
    <property type="gene ID" value="MTR_3g462210"/>
</dbReference>
<keyword evidence="3" id="KW-1185">Reference proteome</keyword>
<dbReference type="AlphaFoldDB" id="A0A072UYE9"/>
<proteinExistence type="predicted"/>
<protein>
    <submittedName>
        <fullName evidence="1 2">Uncharacterized protein</fullName>
    </submittedName>
</protein>
<sequence>MCNVVSKEFLEICRMEILPGFKWRSRREVVDWPTSMLSKQHLREDRSGLQVARKQLKVQYDDVQDEDESGNLEVQLNPSFEIF</sequence>
<accession>A0A072UYE9</accession>
<dbReference type="EMBL" id="CM001219">
    <property type="protein sequence ID" value="KEH34148.1"/>
    <property type="molecule type" value="Genomic_DNA"/>
</dbReference>
<evidence type="ECO:0000313" key="2">
    <source>
        <dbReference type="EnsemblPlants" id="KEH34148"/>
    </source>
</evidence>
<name>A0A072UYE9_MEDTR</name>